<feature type="domain" description="Helicase ATP-binding" evidence="7">
    <location>
        <begin position="130"/>
        <end position="302"/>
    </location>
</feature>
<evidence type="ECO:0000256" key="6">
    <source>
        <dbReference type="RuleBase" id="RU365068"/>
    </source>
</evidence>
<dbReference type="Pfam" id="PF00270">
    <property type="entry name" value="DEAD"/>
    <property type="match status" value="1"/>
</dbReference>
<dbReference type="AlphaFoldDB" id="A0A8B7P7G5"/>
<dbReference type="PANTHER" id="PTHR24031">
    <property type="entry name" value="RNA HELICASE"/>
    <property type="match status" value="1"/>
</dbReference>
<comment type="catalytic activity">
    <reaction evidence="6">
        <text>ATP + H2O = ADP + phosphate + H(+)</text>
        <dbReference type="Rhea" id="RHEA:13065"/>
        <dbReference type="ChEBI" id="CHEBI:15377"/>
        <dbReference type="ChEBI" id="CHEBI:15378"/>
        <dbReference type="ChEBI" id="CHEBI:30616"/>
        <dbReference type="ChEBI" id="CHEBI:43474"/>
        <dbReference type="ChEBI" id="CHEBI:456216"/>
        <dbReference type="EC" id="3.6.4.13"/>
    </reaction>
</comment>
<keyword evidence="9" id="KW-1185">Reference proteome</keyword>
<feature type="domain" description="Helicase C-terminal" evidence="8">
    <location>
        <begin position="330"/>
        <end position="493"/>
    </location>
</feature>
<dbReference type="EC" id="3.6.4.13" evidence="6"/>
<keyword evidence="1 6" id="KW-0547">Nucleotide-binding</keyword>
<dbReference type="Gene3D" id="3.40.50.300">
    <property type="entry name" value="P-loop containing nucleotide triphosphate hydrolases"/>
    <property type="match status" value="2"/>
</dbReference>
<dbReference type="SMART" id="SM00490">
    <property type="entry name" value="HELICc"/>
    <property type="match status" value="1"/>
</dbReference>
<keyword evidence="4 6" id="KW-0067">ATP-binding</keyword>
<keyword evidence="3 6" id="KW-0347">Helicase</keyword>
<dbReference type="GO" id="GO:0016787">
    <property type="term" value="F:hydrolase activity"/>
    <property type="evidence" value="ECO:0007669"/>
    <property type="project" value="UniProtKB-KW"/>
</dbReference>
<protein>
    <recommendedName>
        <fullName evidence="6">ATP-dependent RNA helicase</fullName>
        <ecNumber evidence="6">3.6.4.13</ecNumber>
    </recommendedName>
</protein>
<dbReference type="CDD" id="cd00268">
    <property type="entry name" value="DEADc"/>
    <property type="match status" value="1"/>
</dbReference>
<dbReference type="SMART" id="SM00487">
    <property type="entry name" value="DEXDc"/>
    <property type="match status" value="1"/>
</dbReference>
<dbReference type="InterPro" id="IPR014001">
    <property type="entry name" value="Helicase_ATP-bd"/>
</dbReference>
<dbReference type="OrthoDB" id="1191041at2759"/>
<evidence type="ECO:0000313" key="9">
    <source>
        <dbReference type="Proteomes" id="UP000694843"/>
    </source>
</evidence>
<dbReference type="Pfam" id="PF00271">
    <property type="entry name" value="Helicase_C"/>
    <property type="match status" value="1"/>
</dbReference>
<dbReference type="SUPFAM" id="SSF52540">
    <property type="entry name" value="P-loop containing nucleoside triphosphate hydrolases"/>
    <property type="match status" value="1"/>
</dbReference>
<gene>
    <name evidence="10" type="primary">LOC108677385</name>
</gene>
<keyword evidence="2 6" id="KW-0378">Hydrolase</keyword>
<dbReference type="GeneID" id="108677385"/>
<dbReference type="PROSITE" id="PS51192">
    <property type="entry name" value="HELICASE_ATP_BIND_1"/>
    <property type="match status" value="1"/>
</dbReference>
<accession>A0A8B7P7G5</accession>
<evidence type="ECO:0000256" key="1">
    <source>
        <dbReference type="ARBA" id="ARBA00022741"/>
    </source>
</evidence>
<evidence type="ECO:0000256" key="3">
    <source>
        <dbReference type="ARBA" id="ARBA00022806"/>
    </source>
</evidence>
<dbReference type="GO" id="GO:0003723">
    <property type="term" value="F:RNA binding"/>
    <property type="evidence" value="ECO:0007669"/>
    <property type="project" value="UniProtKB-UniRule"/>
</dbReference>
<keyword evidence="5 6" id="KW-0694">RNA-binding</keyword>
<dbReference type="RefSeq" id="XP_018021081.1">
    <property type="nucleotide sequence ID" value="XM_018165592.2"/>
</dbReference>
<dbReference type="GO" id="GO:0005524">
    <property type="term" value="F:ATP binding"/>
    <property type="evidence" value="ECO:0007669"/>
    <property type="project" value="UniProtKB-UniRule"/>
</dbReference>
<evidence type="ECO:0000256" key="5">
    <source>
        <dbReference type="ARBA" id="ARBA00022884"/>
    </source>
</evidence>
<evidence type="ECO:0000259" key="8">
    <source>
        <dbReference type="PROSITE" id="PS51194"/>
    </source>
</evidence>
<evidence type="ECO:0000259" key="7">
    <source>
        <dbReference type="PROSITE" id="PS51192"/>
    </source>
</evidence>
<evidence type="ECO:0000256" key="2">
    <source>
        <dbReference type="ARBA" id="ARBA00022801"/>
    </source>
</evidence>
<dbReference type="InterPro" id="IPR011545">
    <property type="entry name" value="DEAD/DEAH_box_helicase_dom"/>
</dbReference>
<evidence type="ECO:0000256" key="4">
    <source>
        <dbReference type="ARBA" id="ARBA00022840"/>
    </source>
</evidence>
<dbReference type="Proteomes" id="UP000694843">
    <property type="component" value="Unplaced"/>
</dbReference>
<sequence>MEDKSLACMWSAEKRKGKLLNSVNPAKRPRTEVPNELGSLPKEAWLAVKKERKKERAKMIKIARKEAKLKGRMPVILPATPKLCPFVPNFKRNPRGCPVSVLEKVLTKETLNDIKNLNFNKIADIQAIAIPLLAKGTNARIIAEPASGKTLAFLIPVLDRLRRTNFNKENGVGVLVLCPNSGLCEQSRAELHKLVHRSSGDSFTSSVAYGCDDDQTSANVLFCTPASLCHHLQNTPNFSLEKVFMLVLDEFDFLLCHYDQVPHMQTILPKLPKKLQVVMVSATHGKEDAELVALYFGGRKYADVDLSAPRGAGLSPHVTLEYMLCPTHYRLGLLVKALQQSAARKTLVFFTLDATVQLYSRVLAVMGIPNIAYHSGLTREQRTSTHKTFVSVTSGVLLCCDADVLGWHVQNVDCVLQVDPPHNTSVFARRVGFAGRHLAGSAAAGDTNGTPAKDAKVSCLTLLRPEETCYLELLQNDLSVLLNRRIINTGHLPSLLATTHMAVHNTPGLQEAASKAAASYRNNYRRLKPKTMFPAQGLHKVEIEAAFGLVGQIPKAVHTAAENRMQPYLRQLDDWENE</sequence>
<proteinExistence type="inferred from homology"/>
<name>A0A8B7P7G5_HYAAZ</name>
<dbReference type="GO" id="GO:0003724">
    <property type="term" value="F:RNA helicase activity"/>
    <property type="evidence" value="ECO:0007669"/>
    <property type="project" value="UniProtKB-EC"/>
</dbReference>
<comment type="domain">
    <text evidence="6">The Q motif is unique to and characteristic of the DEAD box family of RNA helicases and controls ATP binding and hydrolysis.</text>
</comment>
<dbReference type="InterPro" id="IPR001650">
    <property type="entry name" value="Helicase_C-like"/>
</dbReference>
<dbReference type="InterPro" id="IPR044742">
    <property type="entry name" value="DEAD/DEAH_RhlB"/>
</dbReference>
<comment type="function">
    <text evidence="6">RNA helicase.</text>
</comment>
<comment type="similarity">
    <text evidence="6">Belongs to the DEAD box helicase family.</text>
</comment>
<dbReference type="KEGG" id="hazt:108677385"/>
<dbReference type="InterPro" id="IPR027417">
    <property type="entry name" value="P-loop_NTPase"/>
</dbReference>
<dbReference type="PROSITE" id="PS51194">
    <property type="entry name" value="HELICASE_CTER"/>
    <property type="match status" value="1"/>
</dbReference>
<reference evidence="10" key="1">
    <citation type="submission" date="2025-08" db="UniProtKB">
        <authorList>
            <consortium name="RefSeq"/>
        </authorList>
    </citation>
    <scope>IDENTIFICATION</scope>
    <source>
        <tissue evidence="10">Whole organism</tissue>
    </source>
</reference>
<evidence type="ECO:0000313" key="10">
    <source>
        <dbReference type="RefSeq" id="XP_018021081.1"/>
    </source>
</evidence>
<organism evidence="9 10">
    <name type="scientific">Hyalella azteca</name>
    <name type="common">Amphipod</name>
    <dbReference type="NCBI Taxonomy" id="294128"/>
    <lineage>
        <taxon>Eukaryota</taxon>
        <taxon>Metazoa</taxon>
        <taxon>Ecdysozoa</taxon>
        <taxon>Arthropoda</taxon>
        <taxon>Crustacea</taxon>
        <taxon>Multicrustacea</taxon>
        <taxon>Malacostraca</taxon>
        <taxon>Eumalacostraca</taxon>
        <taxon>Peracarida</taxon>
        <taxon>Amphipoda</taxon>
        <taxon>Senticaudata</taxon>
        <taxon>Talitrida</taxon>
        <taxon>Talitroidea</taxon>
        <taxon>Hyalellidae</taxon>
        <taxon>Hyalella</taxon>
    </lineage>
</organism>